<evidence type="ECO:0000256" key="1">
    <source>
        <dbReference type="ARBA" id="ARBA00038357"/>
    </source>
</evidence>
<dbReference type="PANTHER" id="PTHR10281">
    <property type="entry name" value="MEMBRANE-ASSOCIATED PROGESTERONE RECEPTOR COMPONENT-RELATED"/>
    <property type="match status" value="1"/>
</dbReference>
<dbReference type="Pfam" id="PF00173">
    <property type="entry name" value="Cyt-b5"/>
    <property type="match status" value="1"/>
</dbReference>
<sequence length="281" mass="30492">MRATLVASALAIVMAITVGVMIDEGAFLGTALDAWNRWAFGGVAPESSTTTTTTASVDFPANGVFTPEQLKVFDGSDESRPLLLVVLGEVFDVSEGKKFYGKGQGYDIFVGQDSSRSFHSGDWKEPKADVRDLNVMAVADVTGWRTFYRNHQKYKKVGVVVGIYYDENGNPTEALAEVEAKAAKADAIKEGEDRKLQQHPGCDMLHNASTKTTRIACPAAEGDARFPRLVSWTHPGTGQVARRCACISGRELSRGELDIGDITIYPGCQPSDRECTIVQHL</sequence>
<dbReference type="SMART" id="SM01117">
    <property type="entry name" value="Cyt-b5"/>
    <property type="match status" value="1"/>
</dbReference>
<dbReference type="AlphaFoldDB" id="A0A7S1MSQ7"/>
<feature type="domain" description="Cytochrome b5 heme-binding" evidence="3">
    <location>
        <begin position="65"/>
        <end position="161"/>
    </location>
</feature>
<keyword evidence="2" id="KW-0732">Signal</keyword>
<dbReference type="GO" id="GO:0016020">
    <property type="term" value="C:membrane"/>
    <property type="evidence" value="ECO:0007669"/>
    <property type="project" value="TreeGrafter"/>
</dbReference>
<evidence type="ECO:0000313" key="4">
    <source>
        <dbReference type="EMBL" id="CAD9139562.1"/>
    </source>
</evidence>
<proteinExistence type="inferred from homology"/>
<evidence type="ECO:0000256" key="2">
    <source>
        <dbReference type="SAM" id="SignalP"/>
    </source>
</evidence>
<dbReference type="EMBL" id="HBGF01040210">
    <property type="protein sequence ID" value="CAD9139562.1"/>
    <property type="molecule type" value="Transcribed_RNA"/>
</dbReference>
<comment type="similarity">
    <text evidence="1">Belongs to the cytochrome b5 family. MAPR subfamily.</text>
</comment>
<evidence type="ECO:0000259" key="3">
    <source>
        <dbReference type="SMART" id="SM01117"/>
    </source>
</evidence>
<reference evidence="4" key="1">
    <citation type="submission" date="2021-01" db="EMBL/GenBank/DDBJ databases">
        <authorList>
            <person name="Corre E."/>
            <person name="Pelletier E."/>
            <person name="Niang G."/>
            <person name="Scheremetjew M."/>
            <person name="Finn R."/>
            <person name="Kale V."/>
            <person name="Holt S."/>
            <person name="Cochrane G."/>
            <person name="Meng A."/>
            <person name="Brown T."/>
            <person name="Cohen L."/>
        </authorList>
    </citation>
    <scope>NUCLEOTIDE SEQUENCE</scope>
    <source>
        <strain evidence="4">CCAP 1951/1</strain>
    </source>
</reference>
<dbReference type="InterPro" id="IPR036400">
    <property type="entry name" value="Cyt_B5-like_heme/steroid_sf"/>
</dbReference>
<feature type="signal peptide" evidence="2">
    <location>
        <begin position="1"/>
        <end position="19"/>
    </location>
</feature>
<name>A0A7S1MSQ7_NEODS</name>
<accession>A0A7S1MSQ7</accession>
<dbReference type="GO" id="GO:0012505">
    <property type="term" value="C:endomembrane system"/>
    <property type="evidence" value="ECO:0007669"/>
    <property type="project" value="TreeGrafter"/>
</dbReference>
<gene>
    <name evidence="4" type="ORF">NDES1114_LOCUS26918</name>
</gene>
<feature type="chain" id="PRO_5047393315" description="Cytochrome b5 heme-binding domain-containing protein" evidence="2">
    <location>
        <begin position="20"/>
        <end position="281"/>
    </location>
</feature>
<dbReference type="InterPro" id="IPR001199">
    <property type="entry name" value="Cyt_B5-like_heme/steroid-bd"/>
</dbReference>
<organism evidence="4">
    <name type="scientific">Neobodo designis</name>
    <name type="common">Flagellated protozoan</name>
    <name type="synonym">Bodo designis</name>
    <dbReference type="NCBI Taxonomy" id="312471"/>
    <lineage>
        <taxon>Eukaryota</taxon>
        <taxon>Discoba</taxon>
        <taxon>Euglenozoa</taxon>
        <taxon>Kinetoplastea</taxon>
        <taxon>Metakinetoplastina</taxon>
        <taxon>Neobodonida</taxon>
        <taxon>Neobodo</taxon>
    </lineage>
</organism>
<dbReference type="SUPFAM" id="SSF55856">
    <property type="entry name" value="Cytochrome b5-like heme/steroid binding domain"/>
    <property type="match status" value="1"/>
</dbReference>
<dbReference type="PANTHER" id="PTHR10281:SF4">
    <property type="entry name" value="NEUFERRICIN"/>
    <property type="match status" value="1"/>
</dbReference>
<dbReference type="InterPro" id="IPR050577">
    <property type="entry name" value="MAPR/NEUFC/NENF-like"/>
</dbReference>
<dbReference type="Gene3D" id="3.10.120.10">
    <property type="entry name" value="Cytochrome b5-like heme/steroid binding domain"/>
    <property type="match status" value="1"/>
</dbReference>
<protein>
    <recommendedName>
        <fullName evidence="3">Cytochrome b5 heme-binding domain-containing protein</fullName>
    </recommendedName>
</protein>